<keyword evidence="5" id="KW-1185">Reference proteome</keyword>
<dbReference type="Proteomes" id="UP000186601">
    <property type="component" value="Unassembled WGS sequence"/>
</dbReference>
<dbReference type="InterPro" id="IPR000073">
    <property type="entry name" value="AB_hydrolase_1"/>
</dbReference>
<dbReference type="InterPro" id="IPR029058">
    <property type="entry name" value="AB_hydrolase_fold"/>
</dbReference>
<feature type="domain" description="AB hydrolase-1" evidence="3">
    <location>
        <begin position="30"/>
        <end position="130"/>
    </location>
</feature>
<dbReference type="Pfam" id="PF00561">
    <property type="entry name" value="Abhydrolase_1"/>
    <property type="match status" value="1"/>
</dbReference>
<dbReference type="OrthoDB" id="408373at2759"/>
<name>A0A2R6P8K0_9APHY</name>
<accession>A0A2R6P8K0</accession>
<evidence type="ECO:0000313" key="4">
    <source>
        <dbReference type="EMBL" id="PSR87082.1"/>
    </source>
</evidence>
<evidence type="ECO:0000313" key="5">
    <source>
        <dbReference type="Proteomes" id="UP000186601"/>
    </source>
</evidence>
<dbReference type="Gene3D" id="3.40.50.1820">
    <property type="entry name" value="alpha/beta hydrolase"/>
    <property type="match status" value="1"/>
</dbReference>
<proteinExistence type="inferred from homology"/>
<dbReference type="InterPro" id="IPR000639">
    <property type="entry name" value="Epox_hydrolase-like"/>
</dbReference>
<comment type="caution">
    <text evidence="4">The sequence shown here is derived from an EMBL/GenBank/DDBJ whole genome shotgun (WGS) entry which is preliminary data.</text>
</comment>
<organism evidence="4 5">
    <name type="scientific">Hermanssonia centrifuga</name>
    <dbReference type="NCBI Taxonomy" id="98765"/>
    <lineage>
        <taxon>Eukaryota</taxon>
        <taxon>Fungi</taxon>
        <taxon>Dikarya</taxon>
        <taxon>Basidiomycota</taxon>
        <taxon>Agaricomycotina</taxon>
        <taxon>Agaricomycetes</taxon>
        <taxon>Polyporales</taxon>
        <taxon>Meruliaceae</taxon>
        <taxon>Hermanssonia</taxon>
    </lineage>
</organism>
<keyword evidence="1" id="KW-0378">Hydrolase</keyword>
<gene>
    <name evidence="4" type="ORF">PHLCEN_2v5252</name>
</gene>
<comment type="similarity">
    <text evidence="2">Belongs to the AB hydrolase superfamily. Epoxide hydrolase family.</text>
</comment>
<evidence type="ECO:0000256" key="2">
    <source>
        <dbReference type="ARBA" id="ARBA00038334"/>
    </source>
</evidence>
<dbReference type="STRING" id="98765.A0A2R6P8K0"/>
<dbReference type="PANTHER" id="PTHR43329">
    <property type="entry name" value="EPOXIDE HYDROLASE"/>
    <property type="match status" value="1"/>
</dbReference>
<dbReference type="EMBL" id="MLYV02000518">
    <property type="protein sequence ID" value="PSR87082.1"/>
    <property type="molecule type" value="Genomic_DNA"/>
</dbReference>
<sequence>MDPSLYKTITTSRGLHYSYYSSPAQQSKLTLLFCHGFPSTSNDWRKQALYFQDKGYGVIVPDMLGYGGTDKPTDPALYVSSVMSKDLVEILDAENVPRVVAIGHDWGSKAVSRLANYYPDRFIAYAFFAVAFMPPRPGKADFNELLKTSKERFGYELYGYQLFFSEDDAPIIIQDHIDSFISILWPYVPDIWRTHLAPTGVMKAYLLEDFKAPLPSYTTEEDKKRFKETFLKNGFEGPVCWYKIVTNGMQSEDDENIPSTQLVPPSSSPIFFGAAKYDYIAVPASGYRIFGGEAFKDHKITTHEYDADHWLLLSKADEINHDLEEWLESSEVVQKARL</sequence>
<dbReference type="PRINTS" id="PR00412">
    <property type="entry name" value="EPOXHYDRLASE"/>
</dbReference>
<dbReference type="GO" id="GO:0016787">
    <property type="term" value="F:hydrolase activity"/>
    <property type="evidence" value="ECO:0007669"/>
    <property type="project" value="UniProtKB-KW"/>
</dbReference>
<reference evidence="4 5" key="1">
    <citation type="submission" date="2018-02" db="EMBL/GenBank/DDBJ databases">
        <title>Genome sequence of the basidiomycete white-rot fungus Phlebia centrifuga.</title>
        <authorList>
            <person name="Granchi Z."/>
            <person name="Peng M."/>
            <person name="de Vries R.P."/>
            <person name="Hilden K."/>
            <person name="Makela M.R."/>
            <person name="Grigoriev I."/>
            <person name="Riley R."/>
        </authorList>
    </citation>
    <scope>NUCLEOTIDE SEQUENCE [LARGE SCALE GENOMIC DNA]</scope>
    <source>
        <strain evidence="4 5">FBCC195</strain>
    </source>
</reference>
<dbReference type="SUPFAM" id="SSF53474">
    <property type="entry name" value="alpha/beta-Hydrolases"/>
    <property type="match status" value="1"/>
</dbReference>
<evidence type="ECO:0000256" key="1">
    <source>
        <dbReference type="ARBA" id="ARBA00022801"/>
    </source>
</evidence>
<evidence type="ECO:0000259" key="3">
    <source>
        <dbReference type="Pfam" id="PF00561"/>
    </source>
</evidence>
<protein>
    <recommendedName>
        <fullName evidence="3">AB hydrolase-1 domain-containing protein</fullName>
    </recommendedName>
</protein>
<dbReference type="AlphaFoldDB" id="A0A2R6P8K0"/>